<keyword evidence="8" id="KW-1185">Reference proteome</keyword>
<dbReference type="Pfam" id="PF00080">
    <property type="entry name" value="Sod_Cu"/>
    <property type="match status" value="1"/>
</dbReference>
<comment type="catalytic activity">
    <reaction evidence="3">
        <text>2 superoxide + 2 H(+) = H2O2 + O2</text>
        <dbReference type="Rhea" id="RHEA:20696"/>
        <dbReference type="ChEBI" id="CHEBI:15378"/>
        <dbReference type="ChEBI" id="CHEBI:15379"/>
        <dbReference type="ChEBI" id="CHEBI:16240"/>
        <dbReference type="ChEBI" id="CHEBI:18421"/>
        <dbReference type="EC" id="1.15.1.1"/>
    </reaction>
</comment>
<reference evidence="7 8" key="1">
    <citation type="submission" date="2017-06" db="EMBL/GenBank/DDBJ databases">
        <authorList>
            <person name="Kim H.J."/>
            <person name="Triplett B.A."/>
        </authorList>
    </citation>
    <scope>NUCLEOTIDE SEQUENCE [LARGE SCALE GENOMIC DNA]</scope>
    <source>
        <strain evidence="7 8">CGMCC 4.2132</strain>
    </source>
</reference>
<dbReference type="InterPro" id="IPR018152">
    <property type="entry name" value="SOD_Cu/Zn_BS"/>
</dbReference>
<evidence type="ECO:0000313" key="7">
    <source>
        <dbReference type="EMBL" id="SNS86361.1"/>
    </source>
</evidence>
<comment type="similarity">
    <text evidence="1 3">Belongs to the Cu-Zn superoxide dismutase family.</text>
</comment>
<keyword evidence="5" id="KW-0732">Signal</keyword>
<comment type="cofactor">
    <cofactor evidence="3">
        <name>Zn(2+)</name>
        <dbReference type="ChEBI" id="CHEBI:29105"/>
    </cofactor>
    <text evidence="3">Binds 1 zinc ion per subunit.</text>
</comment>
<feature type="domain" description="Superoxide dismutase copper/zinc binding" evidence="6">
    <location>
        <begin position="61"/>
        <end position="197"/>
    </location>
</feature>
<dbReference type="PROSITE" id="PS00332">
    <property type="entry name" value="SOD_CU_ZN_2"/>
    <property type="match status" value="1"/>
</dbReference>
<proteinExistence type="inferred from homology"/>
<feature type="region of interest" description="Disordered" evidence="4">
    <location>
        <begin position="166"/>
        <end position="188"/>
    </location>
</feature>
<dbReference type="GO" id="GO:0004784">
    <property type="term" value="F:superoxide dismutase activity"/>
    <property type="evidence" value="ECO:0007669"/>
    <property type="project" value="UniProtKB-EC"/>
</dbReference>
<evidence type="ECO:0000256" key="3">
    <source>
        <dbReference type="RuleBase" id="RU000393"/>
    </source>
</evidence>
<evidence type="ECO:0000313" key="8">
    <source>
        <dbReference type="Proteomes" id="UP000198282"/>
    </source>
</evidence>
<evidence type="ECO:0000259" key="6">
    <source>
        <dbReference type="Pfam" id="PF00080"/>
    </source>
</evidence>
<gene>
    <name evidence="7" type="ORF">SAMN05216276_101821</name>
</gene>
<dbReference type="Gene3D" id="2.60.40.200">
    <property type="entry name" value="Superoxide dismutase, copper/zinc binding domain"/>
    <property type="match status" value="1"/>
</dbReference>
<protein>
    <recommendedName>
        <fullName evidence="3">Superoxide dismutase [Cu-Zn]</fullName>
        <ecNumber evidence="3">1.15.1.1</ecNumber>
    </recommendedName>
</protein>
<evidence type="ECO:0000256" key="5">
    <source>
        <dbReference type="SAM" id="SignalP"/>
    </source>
</evidence>
<feature type="compositionally biased region" description="Basic and acidic residues" evidence="4">
    <location>
        <begin position="169"/>
        <end position="182"/>
    </location>
</feature>
<dbReference type="Proteomes" id="UP000198282">
    <property type="component" value="Unassembled WGS sequence"/>
</dbReference>
<dbReference type="RefSeq" id="WP_089208739.1">
    <property type="nucleotide sequence ID" value="NZ_FZOD01000018.1"/>
</dbReference>
<evidence type="ECO:0000256" key="1">
    <source>
        <dbReference type="ARBA" id="ARBA00010457"/>
    </source>
</evidence>
<comment type="cofactor">
    <cofactor evidence="3">
        <name>Cu cation</name>
        <dbReference type="ChEBI" id="CHEBI:23378"/>
    </cofactor>
    <text evidence="3">Binds 1 copper ion per subunit.</text>
</comment>
<keyword evidence="3" id="KW-0560">Oxidoreductase</keyword>
<dbReference type="EMBL" id="FZOD01000018">
    <property type="protein sequence ID" value="SNS86361.1"/>
    <property type="molecule type" value="Genomic_DNA"/>
</dbReference>
<sequence length="200" mass="20608">MHHKIHLALVVVLGAGLASAGSVAAEASPSPRGTTELSARADIKDATGKAVGVLLVGKMGEDKTKLLVVAKDLAPGYHGFHIHSVGICDPTSKDPATGSPFFSAGSHFALGPGNHPDHSGDLPDLLVAQDRTGSAFMVTDRFSVAQLLDKDGSAVIAHALPDNQANIPDRYHHGEKSPDDATLKTGDSGGRIACGVITKR</sequence>
<keyword evidence="3" id="KW-0862">Zinc</keyword>
<comment type="function">
    <text evidence="2">Destroys radicals which are normally produced within the cells and which are toxic to biological systems. May play a role in favoring mycobacterial survival in phagocytes.</text>
</comment>
<keyword evidence="3" id="KW-0186">Copper</keyword>
<dbReference type="InterPro" id="IPR001424">
    <property type="entry name" value="SOD_Cu_Zn_dom"/>
</dbReference>
<dbReference type="OrthoDB" id="9792957at2"/>
<evidence type="ECO:0000256" key="2">
    <source>
        <dbReference type="ARBA" id="ARBA00024900"/>
    </source>
</evidence>
<evidence type="ECO:0000256" key="4">
    <source>
        <dbReference type="SAM" id="MobiDB-lite"/>
    </source>
</evidence>
<name>A0A239HYP6_9ACTN</name>
<dbReference type="EC" id="1.15.1.1" evidence="3"/>
<accession>A0A239HYP6</accession>
<dbReference type="SUPFAM" id="SSF49329">
    <property type="entry name" value="Cu,Zn superoxide dismutase-like"/>
    <property type="match status" value="1"/>
</dbReference>
<dbReference type="InterPro" id="IPR036423">
    <property type="entry name" value="SOD-like_Cu/Zn_dom_sf"/>
</dbReference>
<dbReference type="GO" id="GO:0005507">
    <property type="term" value="F:copper ion binding"/>
    <property type="evidence" value="ECO:0007669"/>
    <property type="project" value="InterPro"/>
</dbReference>
<dbReference type="InterPro" id="IPR024134">
    <property type="entry name" value="SOD_Cu/Zn_/chaperone"/>
</dbReference>
<dbReference type="AlphaFoldDB" id="A0A239HYP6"/>
<organism evidence="7 8">
    <name type="scientific">Streptosporangium subroseum</name>
    <dbReference type="NCBI Taxonomy" id="106412"/>
    <lineage>
        <taxon>Bacteria</taxon>
        <taxon>Bacillati</taxon>
        <taxon>Actinomycetota</taxon>
        <taxon>Actinomycetes</taxon>
        <taxon>Streptosporangiales</taxon>
        <taxon>Streptosporangiaceae</taxon>
        <taxon>Streptosporangium</taxon>
    </lineage>
</organism>
<dbReference type="PANTHER" id="PTHR10003">
    <property type="entry name" value="SUPEROXIDE DISMUTASE CU-ZN -RELATED"/>
    <property type="match status" value="1"/>
</dbReference>
<keyword evidence="3" id="KW-0479">Metal-binding</keyword>
<feature type="signal peptide" evidence="5">
    <location>
        <begin position="1"/>
        <end position="24"/>
    </location>
</feature>
<feature type="chain" id="PRO_5039035843" description="Superoxide dismutase [Cu-Zn]" evidence="5">
    <location>
        <begin position="25"/>
        <end position="200"/>
    </location>
</feature>